<sequence length="83" mass="9647">MSTTLTLKESKYIPATNLDNLEDYIGRTFLVERNGVSTAHKLIKLSRRDVYLGYPDGREDSFTLSINKFRKFYKLAPSNRDKK</sequence>
<reference evidence="1 2" key="1">
    <citation type="journal article" date="2016" name="Sci. Rep.">
        <title>A proposed integrated approach for the preclinical evaluation of phage therapy in Pseudomonas infections.</title>
        <authorList>
            <person name="Danis-Wlodarczyk K."/>
            <person name="Vandenheuvel D."/>
            <person name="Jang H.B."/>
            <person name="Briers Y."/>
            <person name="Olszak T."/>
            <person name="Arabski M."/>
            <person name="Wasik S."/>
            <person name="Drabik M."/>
            <person name="Higgins G."/>
            <person name="Tyrrell J."/>
            <person name="Harvey B.J."/>
            <person name="Noben J.P."/>
            <person name="Lavigne R."/>
            <person name="Drulis-Kawa Z."/>
        </authorList>
    </citation>
    <scope>NUCLEOTIDE SEQUENCE [LARGE SCALE GENOMIC DNA]</scope>
</reference>
<organism evidence="1 2">
    <name type="scientific">Pseudomonas phage KTN4</name>
    <dbReference type="NCBI Taxonomy" id="1862701"/>
    <lineage>
        <taxon>Viruses</taxon>
        <taxon>Duplodnaviria</taxon>
        <taxon>Heunggongvirae</taxon>
        <taxon>Uroviricota</taxon>
        <taxon>Caudoviricetes</taxon>
        <taxon>Chimalliviridae</taxon>
        <taxon>Phikzvirus</taxon>
        <taxon>Phikzvirus phiKZ</taxon>
    </lineage>
</organism>
<gene>
    <name evidence="1" type="ORF">KTN4_230</name>
</gene>
<dbReference type="Proteomes" id="UP000224336">
    <property type="component" value="Segment"/>
</dbReference>
<evidence type="ECO:0000313" key="1">
    <source>
        <dbReference type="EMBL" id="ANM44988.1"/>
    </source>
</evidence>
<evidence type="ECO:0000313" key="2">
    <source>
        <dbReference type="Proteomes" id="UP000224336"/>
    </source>
</evidence>
<proteinExistence type="predicted"/>
<dbReference type="EMBL" id="KU521356">
    <property type="protein sequence ID" value="ANM44988.1"/>
    <property type="molecule type" value="Genomic_DNA"/>
</dbReference>
<protein>
    <submittedName>
        <fullName evidence="1">Uncharacterized protein</fullName>
    </submittedName>
</protein>
<name>A0A192Y5I2_9CAUD</name>
<accession>A0A192Y5I2</accession>